<reference evidence="1" key="1">
    <citation type="submission" date="2013-07" db="EMBL/GenBank/DDBJ databases">
        <title>The Genome Sequence of Cryptococcus pinus CBS10737.</title>
        <authorList>
            <consortium name="The Broad Institute Genome Sequencing Platform"/>
            <person name="Cuomo C."/>
            <person name="Litvintseva A."/>
            <person name="Chen Y."/>
            <person name="Heitman J."/>
            <person name="Sun S."/>
            <person name="Springer D."/>
            <person name="Dromer F."/>
            <person name="Young S.K."/>
            <person name="Zeng Q."/>
            <person name="Gargeya S."/>
            <person name="Fitzgerald M."/>
            <person name="Abouelleil A."/>
            <person name="Alvarado L."/>
            <person name="Berlin A.M."/>
            <person name="Chapman S.B."/>
            <person name="Dewar J."/>
            <person name="Goldberg J."/>
            <person name="Griggs A."/>
            <person name="Gujja S."/>
            <person name="Hansen M."/>
            <person name="Howarth C."/>
            <person name="Imamovic A."/>
            <person name="Larimer J."/>
            <person name="McCowan C."/>
            <person name="Murphy C."/>
            <person name="Pearson M."/>
            <person name="Priest M."/>
            <person name="Roberts A."/>
            <person name="Saif S."/>
            <person name="Shea T."/>
            <person name="Sykes S."/>
            <person name="Wortman J."/>
            <person name="Nusbaum C."/>
            <person name="Birren B."/>
        </authorList>
    </citation>
    <scope>NUCLEOTIDE SEQUENCE [LARGE SCALE GENOMIC DNA]</scope>
    <source>
        <strain evidence="1">CBS 10737</strain>
    </source>
</reference>
<reference evidence="2" key="4">
    <citation type="submission" date="2024-02" db="EMBL/GenBank/DDBJ databases">
        <title>Comparative genomics of Cryptococcus and Kwoniella reveals pathogenesis evolution and contrasting modes of karyotype evolution via chromosome fusion or intercentromeric recombination.</title>
        <authorList>
            <person name="Coelho M.A."/>
            <person name="David-Palma M."/>
            <person name="Shea T."/>
            <person name="Bowers K."/>
            <person name="McGinley-Smith S."/>
            <person name="Mohammad A.W."/>
            <person name="Gnirke A."/>
            <person name="Yurkov A.M."/>
            <person name="Nowrousian M."/>
            <person name="Sun S."/>
            <person name="Cuomo C.A."/>
            <person name="Heitman J."/>
        </authorList>
    </citation>
    <scope>NUCLEOTIDE SEQUENCE</scope>
    <source>
        <strain evidence="2">CBS 10737</strain>
    </source>
</reference>
<dbReference type="Proteomes" id="UP000094020">
    <property type="component" value="Chromosome 3"/>
</dbReference>
<evidence type="ECO:0000313" key="3">
    <source>
        <dbReference type="Proteomes" id="UP000094020"/>
    </source>
</evidence>
<reference evidence="1" key="3">
    <citation type="submission" date="2016-07" db="EMBL/GenBank/DDBJ databases">
        <title>Evolution of pathogenesis and genome organization in the Tremellales.</title>
        <authorList>
            <person name="Cuomo C."/>
            <person name="Litvintseva A."/>
            <person name="Heitman J."/>
            <person name="Chen Y."/>
            <person name="Sun S."/>
            <person name="Springer D."/>
            <person name="Dromer F."/>
            <person name="Young S."/>
            <person name="Zeng Q."/>
            <person name="Chapman S."/>
            <person name="Gujja S."/>
            <person name="Saif S."/>
            <person name="Birren B."/>
        </authorList>
    </citation>
    <scope>NUCLEOTIDE SEQUENCE</scope>
    <source>
        <strain evidence="1">CBS 10737</strain>
    </source>
</reference>
<keyword evidence="3" id="KW-1185">Reference proteome</keyword>
<dbReference type="EMBL" id="CP144521">
    <property type="protein sequence ID" value="WWC69021.1"/>
    <property type="molecule type" value="Genomic_DNA"/>
</dbReference>
<organism evidence="1">
    <name type="scientific">Kwoniella pini CBS 10737</name>
    <dbReference type="NCBI Taxonomy" id="1296096"/>
    <lineage>
        <taxon>Eukaryota</taxon>
        <taxon>Fungi</taxon>
        <taxon>Dikarya</taxon>
        <taxon>Basidiomycota</taxon>
        <taxon>Agaricomycotina</taxon>
        <taxon>Tremellomycetes</taxon>
        <taxon>Tremellales</taxon>
        <taxon>Cryptococcaceae</taxon>
        <taxon>Kwoniella</taxon>
    </lineage>
</organism>
<name>A0A1B9I6U1_9TREE</name>
<sequence>MVLVGISEITSTPGIVSKESAIFVGLGGMEGNPKKIEETLHLQTLGKFFVITKRFISAFDERRETDERSIKLDAKLQT</sequence>
<reference evidence="2" key="2">
    <citation type="submission" date="2013-07" db="EMBL/GenBank/DDBJ databases">
        <authorList>
            <consortium name="The Broad Institute Genome Sequencing Platform"/>
            <person name="Cuomo C."/>
            <person name="Litvintseva A."/>
            <person name="Chen Y."/>
            <person name="Heitman J."/>
            <person name="Sun S."/>
            <person name="Springer D."/>
            <person name="Dromer F."/>
            <person name="Young S.K."/>
            <person name="Zeng Q."/>
            <person name="Gargeya S."/>
            <person name="Fitzgerald M."/>
            <person name="Abouelleil A."/>
            <person name="Alvarado L."/>
            <person name="Berlin A.M."/>
            <person name="Chapman S.B."/>
            <person name="Dewar J."/>
            <person name="Goldberg J."/>
            <person name="Griggs A."/>
            <person name="Gujja S."/>
            <person name="Hansen M."/>
            <person name="Howarth C."/>
            <person name="Imamovic A."/>
            <person name="Larimer J."/>
            <person name="McCowan C."/>
            <person name="Murphy C."/>
            <person name="Pearson M."/>
            <person name="Priest M."/>
            <person name="Roberts A."/>
            <person name="Saif S."/>
            <person name="Shea T."/>
            <person name="Sykes S."/>
            <person name="Wortman J."/>
            <person name="Nusbaum C."/>
            <person name="Birren B."/>
        </authorList>
    </citation>
    <scope>NUCLEOTIDE SEQUENCE</scope>
    <source>
        <strain evidence="2">CBS 10737</strain>
    </source>
</reference>
<dbReference type="GeneID" id="30171678"/>
<dbReference type="EMBL" id="KI894009">
    <property type="protein sequence ID" value="OCF51242.1"/>
    <property type="molecule type" value="Genomic_DNA"/>
</dbReference>
<evidence type="ECO:0000313" key="2">
    <source>
        <dbReference type="EMBL" id="WWC69021.1"/>
    </source>
</evidence>
<gene>
    <name evidence="1" type="ORF">I206_03309</name>
    <name evidence="2" type="ORF">I206_102957</name>
</gene>
<evidence type="ECO:0000313" key="1">
    <source>
        <dbReference type="EMBL" id="OCF51242.1"/>
    </source>
</evidence>
<proteinExistence type="predicted"/>
<protein>
    <submittedName>
        <fullName evidence="1">Uncharacterized protein</fullName>
    </submittedName>
</protein>
<accession>A0A1B9I6U1</accession>
<dbReference type="AlphaFoldDB" id="A0A1B9I6U1"/>
<dbReference type="RefSeq" id="XP_019012461.1">
    <property type="nucleotide sequence ID" value="XM_019155058.1"/>
</dbReference>
<dbReference type="KEGG" id="kpin:30171678"/>